<evidence type="ECO:0000313" key="11">
    <source>
        <dbReference type="Proteomes" id="UP000694308"/>
    </source>
</evidence>
<dbReference type="InterPro" id="IPR004453">
    <property type="entry name" value="QueG"/>
</dbReference>
<dbReference type="GO" id="GO:0052693">
    <property type="term" value="F:epoxyqueuosine reductase activity"/>
    <property type="evidence" value="ECO:0007669"/>
    <property type="project" value="UniProtKB-EC"/>
</dbReference>
<name>A0A949TX91_9CLOT</name>
<dbReference type="PROSITE" id="PS51379">
    <property type="entry name" value="4FE4S_FER_2"/>
    <property type="match status" value="1"/>
</dbReference>
<proteinExistence type="predicted"/>
<dbReference type="GO" id="GO:0046872">
    <property type="term" value="F:metal ion binding"/>
    <property type="evidence" value="ECO:0007669"/>
    <property type="project" value="UniProtKB-KW"/>
</dbReference>
<dbReference type="GO" id="GO:0008616">
    <property type="term" value="P:tRNA queuosine(34) biosynthetic process"/>
    <property type="evidence" value="ECO:0007669"/>
    <property type="project" value="UniProtKB-KW"/>
</dbReference>
<keyword evidence="3" id="KW-0819">tRNA processing</keyword>
<keyword evidence="2" id="KW-0963">Cytoplasm</keyword>
<dbReference type="NCBIfam" id="TIGR00276">
    <property type="entry name" value="tRNA epoxyqueuosine(34) reductase QueG"/>
    <property type="match status" value="1"/>
</dbReference>
<dbReference type="PANTHER" id="PTHR30002:SF4">
    <property type="entry name" value="EPOXYQUEUOSINE REDUCTASE"/>
    <property type="match status" value="1"/>
</dbReference>
<evidence type="ECO:0000256" key="6">
    <source>
        <dbReference type="ARBA" id="ARBA00023002"/>
    </source>
</evidence>
<dbReference type="InterPro" id="IPR013542">
    <property type="entry name" value="QueG_DUF1730"/>
</dbReference>
<reference evidence="10" key="1">
    <citation type="submission" date="2020-12" db="EMBL/GenBank/DDBJ databases">
        <title>Clostridium thailandense sp. nov., a novel acetogenic bacterium isolated from peat land soil in Thailand.</title>
        <authorList>
            <person name="Chaikitkaew S."/>
            <person name="Birkeland N.K."/>
        </authorList>
    </citation>
    <scope>NUCLEOTIDE SEQUENCE</scope>
    <source>
        <strain evidence="10">PL3</strain>
    </source>
</reference>
<keyword evidence="1" id="KW-0004">4Fe-4S</keyword>
<keyword evidence="8" id="KW-0411">Iron-sulfur</keyword>
<evidence type="ECO:0000256" key="8">
    <source>
        <dbReference type="ARBA" id="ARBA00023014"/>
    </source>
</evidence>
<dbReference type="Pfam" id="PF08331">
    <property type="entry name" value="QueG_DUF1730"/>
    <property type="match status" value="1"/>
</dbReference>
<accession>A0A949TX91</accession>
<dbReference type="EMBL" id="JAEEGC010000019">
    <property type="protein sequence ID" value="MBV7272144.1"/>
    <property type="molecule type" value="Genomic_DNA"/>
</dbReference>
<keyword evidence="5" id="KW-0671">Queuosine biosynthesis</keyword>
<dbReference type="PANTHER" id="PTHR30002">
    <property type="entry name" value="EPOXYQUEUOSINE REDUCTASE"/>
    <property type="match status" value="1"/>
</dbReference>
<evidence type="ECO:0000256" key="1">
    <source>
        <dbReference type="ARBA" id="ARBA00022485"/>
    </source>
</evidence>
<dbReference type="Proteomes" id="UP000694308">
    <property type="component" value="Unassembled WGS sequence"/>
</dbReference>
<dbReference type="AlphaFoldDB" id="A0A949TX91"/>
<keyword evidence="4" id="KW-0479">Metal-binding</keyword>
<keyword evidence="7" id="KW-0408">Iron</keyword>
<keyword evidence="6 10" id="KW-0560">Oxidoreductase</keyword>
<gene>
    <name evidence="10" type="primary">queG</name>
    <name evidence="10" type="ORF">I6U48_04330</name>
</gene>
<evidence type="ECO:0000256" key="4">
    <source>
        <dbReference type="ARBA" id="ARBA00022723"/>
    </source>
</evidence>
<dbReference type="InterPro" id="IPR017896">
    <property type="entry name" value="4Fe4S_Fe-S-bd"/>
</dbReference>
<sequence length="323" mass="37775">MNFKRDILEYCSKLGLDVVGFSKCRIFHELRPYLENRKSSGLENEFEEKDIEKRINPFLYMEDGKTIISIAFPYLFNKDFQSRIGFSKYTQGRDYHIVVSNYLKKICEYIETLGGKALYFVDSNSLLERYIAVQSGIGFIGKNNTLITKKYGSYVFLGEVITDIYVEADRILENKCGDCFVCQKMCPTGAISGENNPNMCLSYITQKKDIDDEWFDKLNGRIFGCDTCQSMCPHNKNIEVSKIEEFKPYDFMEKSSLEELIALNKKDFRDKYSQTSCGWRGKNIIQRNALINKIHQEKNIKLIKFTSPYVEDYYNRLLNYFKL</sequence>
<evidence type="ECO:0000256" key="5">
    <source>
        <dbReference type="ARBA" id="ARBA00022785"/>
    </source>
</evidence>
<protein>
    <submittedName>
        <fullName evidence="10">tRNA epoxyqueuosine(34) reductase QueG</fullName>
        <ecNumber evidence="10">1.17.99.6</ecNumber>
    </submittedName>
</protein>
<comment type="caution">
    <text evidence="10">The sequence shown here is derived from an EMBL/GenBank/DDBJ whole genome shotgun (WGS) entry which is preliminary data.</text>
</comment>
<organism evidence="10 11">
    <name type="scientific">Clostridium thailandense</name>
    <dbReference type="NCBI Taxonomy" id="2794346"/>
    <lineage>
        <taxon>Bacteria</taxon>
        <taxon>Bacillati</taxon>
        <taxon>Bacillota</taxon>
        <taxon>Clostridia</taxon>
        <taxon>Eubacteriales</taxon>
        <taxon>Clostridiaceae</taxon>
        <taxon>Clostridium</taxon>
    </lineage>
</organism>
<dbReference type="EC" id="1.17.99.6" evidence="10"/>
<feature type="domain" description="4Fe-4S ferredoxin-type" evidence="9">
    <location>
        <begin position="167"/>
        <end position="196"/>
    </location>
</feature>
<evidence type="ECO:0000313" key="10">
    <source>
        <dbReference type="EMBL" id="MBV7272144.1"/>
    </source>
</evidence>
<dbReference type="RefSeq" id="WP_218319178.1">
    <property type="nucleotide sequence ID" value="NZ_JAEEGC010000019.1"/>
</dbReference>
<evidence type="ECO:0000256" key="7">
    <source>
        <dbReference type="ARBA" id="ARBA00023004"/>
    </source>
</evidence>
<evidence type="ECO:0000256" key="2">
    <source>
        <dbReference type="ARBA" id="ARBA00022490"/>
    </source>
</evidence>
<dbReference type="PROSITE" id="PS00198">
    <property type="entry name" value="4FE4S_FER_1"/>
    <property type="match status" value="1"/>
</dbReference>
<keyword evidence="11" id="KW-1185">Reference proteome</keyword>
<evidence type="ECO:0000256" key="3">
    <source>
        <dbReference type="ARBA" id="ARBA00022694"/>
    </source>
</evidence>
<evidence type="ECO:0000259" key="9">
    <source>
        <dbReference type="PROSITE" id="PS51379"/>
    </source>
</evidence>
<dbReference type="Pfam" id="PF13484">
    <property type="entry name" value="Fer4_16"/>
    <property type="match status" value="1"/>
</dbReference>
<dbReference type="InterPro" id="IPR017900">
    <property type="entry name" value="4Fe4S_Fe_S_CS"/>
</dbReference>
<dbReference type="GO" id="GO:0051539">
    <property type="term" value="F:4 iron, 4 sulfur cluster binding"/>
    <property type="evidence" value="ECO:0007669"/>
    <property type="project" value="UniProtKB-KW"/>
</dbReference>